<dbReference type="Gene3D" id="1.10.357.10">
    <property type="entry name" value="Tetracycline Repressor, domain 2"/>
    <property type="match status" value="1"/>
</dbReference>
<name>A0A2N3IDE7_9BACT</name>
<dbReference type="InterPro" id="IPR041673">
    <property type="entry name" value="TetR_C_23"/>
</dbReference>
<accession>A0A2N3IDE7</accession>
<proteinExistence type="predicted"/>
<evidence type="ECO:0000313" key="3">
    <source>
        <dbReference type="Proteomes" id="UP000233387"/>
    </source>
</evidence>
<dbReference type="InterPro" id="IPR036271">
    <property type="entry name" value="Tet_transcr_reg_TetR-rel_C_sf"/>
</dbReference>
<dbReference type="EMBL" id="NKXO01000025">
    <property type="protein sequence ID" value="PKQ68336.1"/>
    <property type="molecule type" value="Genomic_DNA"/>
</dbReference>
<organism evidence="2 3">
    <name type="scientific">Raineya orbicola</name>
    <dbReference type="NCBI Taxonomy" id="2016530"/>
    <lineage>
        <taxon>Bacteria</taxon>
        <taxon>Pseudomonadati</taxon>
        <taxon>Bacteroidota</taxon>
        <taxon>Cytophagia</taxon>
        <taxon>Cytophagales</taxon>
        <taxon>Raineyaceae</taxon>
        <taxon>Raineya</taxon>
    </lineage>
</organism>
<protein>
    <recommendedName>
        <fullName evidence="1">Tetracyclin repressor-like C-terminal domain-containing protein</fullName>
    </recommendedName>
</protein>
<evidence type="ECO:0000313" key="2">
    <source>
        <dbReference type="EMBL" id="PKQ68336.1"/>
    </source>
</evidence>
<dbReference type="SUPFAM" id="SSF48498">
    <property type="entry name" value="Tetracyclin repressor-like, C-terminal domain"/>
    <property type="match status" value="1"/>
</dbReference>
<reference evidence="2 3" key="1">
    <citation type="submission" date="2017-06" db="EMBL/GenBank/DDBJ databases">
        <title>Raineya orbicola gen. nov., sp. nov. a slightly thermophilic bacterium of the phylum Bacteroidetes and the description of Raineyaceae fam. nov.</title>
        <authorList>
            <person name="Albuquerque L."/>
            <person name="Polonia A.R.M."/>
            <person name="Barroso C."/>
            <person name="Froufe H.J.C."/>
            <person name="Lage O."/>
            <person name="Lobo-Da-Cunha A."/>
            <person name="Egas C."/>
            <person name="Da Costa M.S."/>
        </authorList>
    </citation>
    <scope>NUCLEOTIDE SEQUENCE [LARGE SCALE GENOMIC DNA]</scope>
    <source>
        <strain evidence="2 3">SPSPC-11</strain>
    </source>
</reference>
<evidence type="ECO:0000259" key="1">
    <source>
        <dbReference type="Pfam" id="PF17931"/>
    </source>
</evidence>
<dbReference type="AlphaFoldDB" id="A0A2N3IDE7"/>
<comment type="caution">
    <text evidence="2">The sequence shown here is derived from an EMBL/GenBank/DDBJ whole genome shotgun (WGS) entry which is preliminary data.</text>
</comment>
<dbReference type="OrthoDB" id="977687at2"/>
<gene>
    <name evidence="2" type="ORF">Rain11_1700</name>
</gene>
<keyword evidence="3" id="KW-1185">Reference proteome</keyword>
<dbReference type="Proteomes" id="UP000233387">
    <property type="component" value="Unassembled WGS sequence"/>
</dbReference>
<feature type="domain" description="Tetracyclin repressor-like C-terminal" evidence="1">
    <location>
        <begin position="89"/>
        <end position="212"/>
    </location>
</feature>
<sequence length="216" mass="25608">MAKQSKNKSENTQNIDWREGFVKFSLENNRLPQSAYELAKFLEVSEESFYENYSSVGALAQEIWKGWFETTKSQIQTDEQYQSFSVREKLLAFYYTWLENLKGYRSFVEIAMQTKNLCSQEQYKAFKESFKIFAQELLNEALETGEVQNRNILNQSYPEILWWQVMYLLNFWLKDTSQGFERTDAAVEKAVNLFFDLAGRTFLDSLVDFAKFNFQK</sequence>
<dbReference type="RefSeq" id="WP_101358970.1">
    <property type="nucleotide sequence ID" value="NZ_NKXO01000025.1"/>
</dbReference>
<dbReference type="Pfam" id="PF17931">
    <property type="entry name" value="TetR_C_23"/>
    <property type="match status" value="1"/>
</dbReference>